<evidence type="ECO:0000259" key="1">
    <source>
        <dbReference type="Pfam" id="PF13358"/>
    </source>
</evidence>
<dbReference type="Gene3D" id="3.30.420.10">
    <property type="entry name" value="Ribonuclease H-like superfamily/Ribonuclease H"/>
    <property type="match status" value="1"/>
</dbReference>
<dbReference type="NCBIfam" id="NF033545">
    <property type="entry name" value="transpos_IS630"/>
    <property type="match status" value="1"/>
</dbReference>
<dbReference type="InterPro" id="IPR036397">
    <property type="entry name" value="RNaseH_sf"/>
</dbReference>
<dbReference type="Proteomes" id="UP000070257">
    <property type="component" value="Unassembled WGS sequence"/>
</dbReference>
<accession>A0A656YVU7</accession>
<organism evidence="2 3">
    <name type="scientific">candidate division MSBL1 archaeon SCGC-AAA259J03</name>
    <dbReference type="NCBI Taxonomy" id="1698269"/>
    <lineage>
        <taxon>Archaea</taxon>
        <taxon>Methanobacteriati</taxon>
        <taxon>Methanobacteriota</taxon>
        <taxon>candidate division MSBL1</taxon>
    </lineage>
</organism>
<dbReference type="AlphaFoldDB" id="A0A656YVU7"/>
<comment type="caution">
    <text evidence="2">The sequence shown here is derived from an EMBL/GenBank/DDBJ whole genome shotgun (WGS) entry which is preliminary data.</text>
</comment>
<gene>
    <name evidence="2" type="ORF">AKJ39_03235</name>
</gene>
<protein>
    <recommendedName>
        <fullName evidence="1">Tc1-like transposase DDE domain-containing protein</fullName>
    </recommendedName>
</protein>
<sequence length="350" mass="41303">MPAKMIIEVEKHLSIRELESRIREEKDSRMLRRLFFLRNMYEGDDMKEAAAKVGVSLTTGYRWLHRWNEGGLERLKPDFGGGRPPKLSDEEREELNEILAERNDWTTKEIKKLVKEKFGVEYSRCHLRRILKSMGMNCGKPYQKDYRRPENAEEKLKERLDKALENINSALEEEERVIIGFLDESRPKTTSNTVRVWAFKDPEKKRNTTKYQANTFGFYPLNGESVVEFKENSKKERVCEFFERIRKENPEEKIVIILDNFSSHRAKDAERKAEELGIKLVFLPPYSPDLNPIEQIWRGIKREISTAFFETKEEFLELIKDSFQKLSGKLSYASGWISKFLPSNFQKICI</sequence>
<dbReference type="InterPro" id="IPR009057">
    <property type="entry name" value="Homeodomain-like_sf"/>
</dbReference>
<dbReference type="EMBL" id="LHXT01000050">
    <property type="protein sequence ID" value="KXA97503.1"/>
    <property type="molecule type" value="Genomic_DNA"/>
</dbReference>
<dbReference type="Pfam" id="PF13565">
    <property type="entry name" value="HTH_32"/>
    <property type="match status" value="1"/>
</dbReference>
<dbReference type="GO" id="GO:0003676">
    <property type="term" value="F:nucleic acid binding"/>
    <property type="evidence" value="ECO:0007669"/>
    <property type="project" value="InterPro"/>
</dbReference>
<dbReference type="Pfam" id="PF13358">
    <property type="entry name" value="DDE_3"/>
    <property type="match status" value="1"/>
</dbReference>
<dbReference type="PANTHER" id="PTHR46564">
    <property type="entry name" value="TRANSPOSASE"/>
    <property type="match status" value="1"/>
</dbReference>
<dbReference type="SUPFAM" id="SSF46689">
    <property type="entry name" value="Homeodomain-like"/>
    <property type="match status" value="1"/>
</dbReference>
<dbReference type="InterPro" id="IPR047655">
    <property type="entry name" value="Transpos_IS630-like"/>
</dbReference>
<keyword evidence="3" id="KW-1185">Reference proteome</keyword>
<dbReference type="SUPFAM" id="SSF53098">
    <property type="entry name" value="Ribonuclease H-like"/>
    <property type="match status" value="1"/>
</dbReference>
<feature type="domain" description="Tc1-like transposase DDE" evidence="1">
    <location>
        <begin position="181"/>
        <end position="315"/>
    </location>
</feature>
<name>A0A656YVU7_9EURY</name>
<reference evidence="2 3" key="1">
    <citation type="journal article" date="2016" name="Sci. Rep.">
        <title>Metabolic traits of an uncultured archaeal lineage -MSBL1- from brine pools of the Red Sea.</title>
        <authorList>
            <person name="Mwirichia R."/>
            <person name="Alam I."/>
            <person name="Rashid M."/>
            <person name="Vinu M."/>
            <person name="Ba-Alawi W."/>
            <person name="Anthony Kamau A."/>
            <person name="Kamanda Ngugi D."/>
            <person name="Goker M."/>
            <person name="Klenk H.P."/>
            <person name="Bajic V."/>
            <person name="Stingl U."/>
        </authorList>
    </citation>
    <scope>NUCLEOTIDE SEQUENCE [LARGE SCALE GENOMIC DNA]</scope>
    <source>
        <strain evidence="2">SCGC-AAA259J03</strain>
    </source>
</reference>
<proteinExistence type="predicted"/>
<dbReference type="PANTHER" id="PTHR46564:SF1">
    <property type="entry name" value="TRANSPOSASE"/>
    <property type="match status" value="1"/>
</dbReference>
<dbReference type="InterPro" id="IPR012337">
    <property type="entry name" value="RNaseH-like_sf"/>
</dbReference>
<dbReference type="InterPro" id="IPR038717">
    <property type="entry name" value="Tc1-like_DDE_dom"/>
</dbReference>
<evidence type="ECO:0000313" key="2">
    <source>
        <dbReference type="EMBL" id="KXA97503.1"/>
    </source>
</evidence>
<evidence type="ECO:0000313" key="3">
    <source>
        <dbReference type="Proteomes" id="UP000070257"/>
    </source>
</evidence>